<name>A0A643K152_9EURY</name>
<gene>
    <name evidence="1" type="ORF">Hfx1149_08180</name>
</gene>
<sequence length="99" mass="11558">MVTILVKHAVEDYDKWKPYFDDHDSTRNEYGSQGYRLLSLAEDSNDLVMMFDWDTMENAQKFLESSDLRSVMEEAGVVGEPEIYFLEEVESKRPEEPLA</sequence>
<dbReference type="InterPro" id="IPR011008">
    <property type="entry name" value="Dimeric_a/b-barrel"/>
</dbReference>
<comment type="caution">
    <text evidence="1">The sequence shown here is derived from an EMBL/GenBank/DDBJ whole genome shotgun (WGS) entry which is preliminary data.</text>
</comment>
<dbReference type="AlphaFoldDB" id="A0A643K152"/>
<dbReference type="EMBL" id="VZUS01000001">
    <property type="protein sequence ID" value="KAB1188011.1"/>
    <property type="molecule type" value="Genomic_DNA"/>
</dbReference>
<proteinExistence type="predicted"/>
<organism evidence="1">
    <name type="scientific">Haloferax sp. CBA1149</name>
    <dbReference type="NCBI Taxonomy" id="2650753"/>
    <lineage>
        <taxon>Archaea</taxon>
        <taxon>Methanobacteriati</taxon>
        <taxon>Methanobacteriota</taxon>
        <taxon>Stenosarchaea group</taxon>
        <taxon>Halobacteria</taxon>
        <taxon>Halobacteriales</taxon>
        <taxon>Haloferacaceae</taxon>
        <taxon>Haloferax</taxon>
    </lineage>
</organism>
<protein>
    <submittedName>
        <fullName evidence="1">Cyclase</fullName>
    </submittedName>
</protein>
<accession>A0A643K152</accession>
<evidence type="ECO:0000313" key="1">
    <source>
        <dbReference type="EMBL" id="KAB1188011.1"/>
    </source>
</evidence>
<dbReference type="RefSeq" id="WP_151137201.1">
    <property type="nucleotide sequence ID" value="NZ_VZUS01000001.1"/>
</dbReference>
<dbReference type="SUPFAM" id="SSF54909">
    <property type="entry name" value="Dimeric alpha+beta barrel"/>
    <property type="match status" value="1"/>
</dbReference>
<dbReference type="Gene3D" id="3.30.70.100">
    <property type="match status" value="1"/>
</dbReference>
<reference evidence="1" key="1">
    <citation type="submission" date="2019-09" db="EMBL/GenBank/DDBJ databases">
        <title>Genomic analysis of Haloferax sp. CBA1149.</title>
        <authorList>
            <person name="Roh S.W."/>
        </authorList>
    </citation>
    <scope>NUCLEOTIDE SEQUENCE</scope>
    <source>
        <strain evidence="1">CBA1149</strain>
    </source>
</reference>